<sequence>MCAGGVSHGSKQVQLSCGFGKCRLPVANMPDTYYGFVLLHSLQFSGIPYANPPFGGKFLKKNSSPLPRCQARLVQSPTKEVLDTSHTTSPLHEPRPFFYPDGEFYYHAPCTPSFPPSIYPSSVTSTSTTETLVSFSLIAPKTLGQALLVDYSESAPPSPLPSPKILILDNSRSESNGLKRRPGDSLADFVDKLAIAANKVALDIQSLTADTRNIKRQRNCLCYEIQKNYNLILGISSNVTSTAKSNSEKLLLK</sequence>
<reference evidence="1" key="1">
    <citation type="submission" date="2020-11" db="EMBL/GenBank/DDBJ databases">
        <authorList>
            <consortium name="DOE Joint Genome Institute"/>
            <person name="Ahrendt S."/>
            <person name="Riley R."/>
            <person name="Andreopoulos W."/>
            <person name="Labutti K."/>
            <person name="Pangilinan J."/>
            <person name="Ruiz-Duenas F.J."/>
            <person name="Barrasa J.M."/>
            <person name="Sanchez-Garcia M."/>
            <person name="Camarero S."/>
            <person name="Miyauchi S."/>
            <person name="Serrano A."/>
            <person name="Linde D."/>
            <person name="Babiker R."/>
            <person name="Drula E."/>
            <person name="Ayuso-Fernandez I."/>
            <person name="Pacheco R."/>
            <person name="Padilla G."/>
            <person name="Ferreira P."/>
            <person name="Barriuso J."/>
            <person name="Kellner H."/>
            <person name="Castanera R."/>
            <person name="Alfaro M."/>
            <person name="Ramirez L."/>
            <person name="Pisabarro A.G."/>
            <person name="Kuo A."/>
            <person name="Tritt A."/>
            <person name="Lipzen A."/>
            <person name="He G."/>
            <person name="Yan M."/>
            <person name="Ng V."/>
            <person name="Cullen D."/>
            <person name="Martin F."/>
            <person name="Rosso M.-N."/>
            <person name="Henrissat B."/>
            <person name="Hibbett D."/>
            <person name="Martinez A.T."/>
            <person name="Grigoriev I.V."/>
        </authorList>
    </citation>
    <scope>NUCLEOTIDE SEQUENCE</scope>
    <source>
        <strain evidence="1">CIRM-BRFM 674</strain>
    </source>
</reference>
<evidence type="ECO:0000313" key="1">
    <source>
        <dbReference type="EMBL" id="KAF9483623.1"/>
    </source>
</evidence>
<accession>A0A9P6D5G5</accession>
<comment type="caution">
    <text evidence="1">The sequence shown here is derived from an EMBL/GenBank/DDBJ whole genome shotgun (WGS) entry which is preliminary data.</text>
</comment>
<gene>
    <name evidence="1" type="ORF">BDN70DRAFT_959149</name>
</gene>
<evidence type="ECO:0000313" key="2">
    <source>
        <dbReference type="Proteomes" id="UP000807469"/>
    </source>
</evidence>
<dbReference type="AlphaFoldDB" id="A0A9P6D5G5"/>
<name>A0A9P6D5G5_9AGAR</name>
<dbReference type="Proteomes" id="UP000807469">
    <property type="component" value="Unassembled WGS sequence"/>
</dbReference>
<dbReference type="EMBL" id="MU155152">
    <property type="protein sequence ID" value="KAF9483623.1"/>
    <property type="molecule type" value="Genomic_DNA"/>
</dbReference>
<protein>
    <submittedName>
        <fullName evidence="1">Uncharacterized protein</fullName>
    </submittedName>
</protein>
<organism evidence="1 2">
    <name type="scientific">Pholiota conissans</name>
    <dbReference type="NCBI Taxonomy" id="109636"/>
    <lineage>
        <taxon>Eukaryota</taxon>
        <taxon>Fungi</taxon>
        <taxon>Dikarya</taxon>
        <taxon>Basidiomycota</taxon>
        <taxon>Agaricomycotina</taxon>
        <taxon>Agaricomycetes</taxon>
        <taxon>Agaricomycetidae</taxon>
        <taxon>Agaricales</taxon>
        <taxon>Agaricineae</taxon>
        <taxon>Strophariaceae</taxon>
        <taxon>Pholiota</taxon>
    </lineage>
</organism>
<keyword evidence="2" id="KW-1185">Reference proteome</keyword>
<proteinExistence type="predicted"/>